<sequence length="257" mass="29426">MISVIKKIIYSFLIVAVVSCKAKKVVTGGAINESLNAKSIIKAHYANALDFKTIAGKMKIDYEDQHASQGFSVSLRMEKDKAIWISATLGIVKAYITPERVSFYNRLDNTYFDGDFSYLSKLLGTDLDFEKVQSLLLGQAIQDLRVDKYETSIANENYQLQPKKAQDLFKILFQIEPKYFRISKEQLSQPEKGRLLQINYTNYQEIDKKIIPNEIAISAAMDGNESLIEIEYKNIEFDRDLKFPYDIPNGFKEITLD</sequence>
<evidence type="ECO:0000313" key="2">
    <source>
        <dbReference type="Proteomes" id="UP000008634"/>
    </source>
</evidence>
<organism evidence="1 2">
    <name type="scientific">Cellulophaga algicola (strain DSM 14237 / IC166 / ACAM 630)</name>
    <dbReference type="NCBI Taxonomy" id="688270"/>
    <lineage>
        <taxon>Bacteria</taxon>
        <taxon>Pseudomonadati</taxon>
        <taxon>Bacteroidota</taxon>
        <taxon>Flavobacteriia</taxon>
        <taxon>Flavobacteriales</taxon>
        <taxon>Flavobacteriaceae</taxon>
        <taxon>Cellulophaga</taxon>
    </lineage>
</organism>
<dbReference type="EMBL" id="CP002453">
    <property type="protein sequence ID" value="ADV48841.1"/>
    <property type="molecule type" value="Genomic_DNA"/>
</dbReference>
<name>E6XAE2_CELAD</name>
<protein>
    <submittedName>
        <fullName evidence="1">Deoxyuridine 5'-triphosphate nucleotidohydrolase</fullName>
    </submittedName>
</protein>
<dbReference type="PROSITE" id="PS51257">
    <property type="entry name" value="PROKAR_LIPOPROTEIN"/>
    <property type="match status" value="1"/>
</dbReference>
<dbReference type="OrthoDB" id="849114at2"/>
<dbReference type="Pfam" id="PF14125">
    <property type="entry name" value="DUF4292"/>
    <property type="match status" value="1"/>
</dbReference>
<proteinExistence type="predicted"/>
<dbReference type="Proteomes" id="UP000008634">
    <property type="component" value="Chromosome"/>
</dbReference>
<reference evidence="1 2" key="1">
    <citation type="journal article" date="2010" name="Stand. Genomic Sci.">
        <title>Complete genome sequence of Cellulophaga algicola type strain (IC166).</title>
        <authorList>
            <person name="Abt B."/>
            <person name="Lu M."/>
            <person name="Misra M."/>
            <person name="Han C."/>
            <person name="Nolan M."/>
            <person name="Lucas S."/>
            <person name="Hammon N."/>
            <person name="Deshpande S."/>
            <person name="Cheng J.F."/>
            <person name="Tapia R."/>
            <person name="Goodwin L."/>
            <person name="Pitluck S."/>
            <person name="Liolios K."/>
            <person name="Pagani I."/>
            <person name="Ivanova N."/>
            <person name="Mavromatis K."/>
            <person name="Ovchinikova G."/>
            <person name="Pati A."/>
            <person name="Chen A."/>
            <person name="Palaniappan K."/>
            <person name="Land M."/>
            <person name="Hauser L."/>
            <person name="Chang Y.J."/>
            <person name="Jeffries C.D."/>
            <person name="Detter J.C."/>
            <person name="Brambilla E."/>
            <person name="Rohde M."/>
            <person name="Tindall B.J."/>
            <person name="Goker M."/>
            <person name="Woyke T."/>
            <person name="Bristow J."/>
            <person name="Eisen J.A."/>
            <person name="Markowitz V."/>
            <person name="Hugenholtz P."/>
            <person name="Kyrpides N.C."/>
            <person name="Klenk H.P."/>
            <person name="Lapidus A."/>
        </authorList>
    </citation>
    <scope>NUCLEOTIDE SEQUENCE [LARGE SCALE GENOMIC DNA]</scope>
    <source>
        <strain evidence="2">DSM 14237 / IC166 / ACAM 630</strain>
    </source>
</reference>
<dbReference type="KEGG" id="cao:Celal_1530"/>
<gene>
    <name evidence="1" type="ordered locus">Celal_1530</name>
</gene>
<dbReference type="AlphaFoldDB" id="E6XAE2"/>
<dbReference type="InterPro" id="IPR025634">
    <property type="entry name" value="DUF4292"/>
</dbReference>
<dbReference type="eggNOG" id="COG2834">
    <property type="taxonomic scope" value="Bacteria"/>
</dbReference>
<dbReference type="RefSeq" id="WP_013550322.1">
    <property type="nucleotide sequence ID" value="NC_014934.1"/>
</dbReference>
<dbReference type="HOGENOM" id="CLU_079899_2_0_10"/>
<evidence type="ECO:0000313" key="1">
    <source>
        <dbReference type="EMBL" id="ADV48841.1"/>
    </source>
</evidence>
<dbReference type="STRING" id="688270.Celal_1530"/>
<keyword evidence="2" id="KW-1185">Reference proteome</keyword>
<dbReference type="Gene3D" id="2.50.20.10">
    <property type="entry name" value="Lipoprotein localisation LolA/LolB/LppX"/>
    <property type="match status" value="1"/>
</dbReference>
<accession>E6XAE2</accession>